<name>A0A0R3RXA4_9BILA</name>
<proteinExistence type="predicted"/>
<dbReference type="Proteomes" id="UP000050640">
    <property type="component" value="Unplaced"/>
</dbReference>
<evidence type="ECO:0000313" key="1">
    <source>
        <dbReference type="Proteomes" id="UP000050640"/>
    </source>
</evidence>
<organism evidence="1 2">
    <name type="scientific">Elaeophora elaphi</name>
    <dbReference type="NCBI Taxonomy" id="1147741"/>
    <lineage>
        <taxon>Eukaryota</taxon>
        <taxon>Metazoa</taxon>
        <taxon>Ecdysozoa</taxon>
        <taxon>Nematoda</taxon>
        <taxon>Chromadorea</taxon>
        <taxon>Rhabditida</taxon>
        <taxon>Spirurina</taxon>
        <taxon>Spiruromorpha</taxon>
        <taxon>Filarioidea</taxon>
        <taxon>Onchocercidae</taxon>
        <taxon>Elaeophora</taxon>
    </lineage>
</organism>
<keyword evidence="1" id="KW-1185">Reference proteome</keyword>
<evidence type="ECO:0000313" key="2">
    <source>
        <dbReference type="WBParaSite" id="EEL_0000684501-mRNA-1"/>
    </source>
</evidence>
<protein>
    <submittedName>
        <fullName evidence="2">Uncharacterized protein</fullName>
    </submittedName>
</protein>
<reference evidence="2" key="1">
    <citation type="submission" date="2017-02" db="UniProtKB">
        <authorList>
            <consortium name="WormBaseParasite"/>
        </authorList>
    </citation>
    <scope>IDENTIFICATION</scope>
</reference>
<dbReference type="AlphaFoldDB" id="A0A0R3RXA4"/>
<dbReference type="WBParaSite" id="EEL_0000684501-mRNA-1">
    <property type="protein sequence ID" value="EEL_0000684501-mRNA-1"/>
    <property type="gene ID" value="EEL_0000684501"/>
</dbReference>
<accession>A0A0R3RXA4</accession>
<sequence>MAEHINKKRKFGMRGRESAPIGRVTFGRSITVSVLVEMLLMNRGMSNGTIHWSFGDVQQLFYPLVESWSIDPSS</sequence>